<comment type="caution">
    <text evidence="1">The sequence shown here is derived from an EMBL/GenBank/DDBJ whole genome shotgun (WGS) entry which is preliminary data.</text>
</comment>
<dbReference type="Proteomes" id="UP001160483">
    <property type="component" value="Unassembled WGS sequence"/>
</dbReference>
<protein>
    <submittedName>
        <fullName evidence="1">Uncharacterized protein</fullName>
    </submittedName>
</protein>
<organism evidence="1 4">
    <name type="scientific">Peronospora belbahrii</name>
    <dbReference type="NCBI Taxonomy" id="622444"/>
    <lineage>
        <taxon>Eukaryota</taxon>
        <taxon>Sar</taxon>
        <taxon>Stramenopiles</taxon>
        <taxon>Oomycota</taxon>
        <taxon>Peronosporomycetes</taxon>
        <taxon>Peronosporales</taxon>
        <taxon>Peronosporaceae</taxon>
        <taxon>Peronospora</taxon>
    </lineage>
</organism>
<dbReference type="AlphaFoldDB" id="A0AAU9L9V6"/>
<proteinExistence type="predicted"/>
<gene>
    <name evidence="2" type="ORF">PBS001_LOCUS3556</name>
    <name evidence="1" type="ORF">PBS003_LOCUS9286</name>
</gene>
<evidence type="ECO:0000313" key="3">
    <source>
        <dbReference type="Proteomes" id="UP001158986"/>
    </source>
</evidence>
<reference evidence="1 3" key="1">
    <citation type="submission" date="2021-11" db="EMBL/GenBank/DDBJ databases">
        <authorList>
            <person name="Islam A."/>
            <person name="Islam S."/>
            <person name="Flora M.S."/>
            <person name="Rahman M."/>
            <person name="Ziaur R.M."/>
            <person name="Epstein J.H."/>
            <person name="Hassan M."/>
            <person name="Klassen M."/>
            <person name="Woodard K."/>
            <person name="Webb A."/>
            <person name="Webby R.J."/>
            <person name="El Zowalaty M.E."/>
        </authorList>
    </citation>
    <scope>NUCLEOTIDE SEQUENCE</scope>
    <source>
        <strain evidence="2">Pbs1</strain>
        <strain evidence="1">Pbs3</strain>
    </source>
</reference>
<evidence type="ECO:0000313" key="1">
    <source>
        <dbReference type="EMBL" id="CAH0482704.1"/>
    </source>
</evidence>
<keyword evidence="3" id="KW-1185">Reference proteome</keyword>
<dbReference type="Proteomes" id="UP001158986">
    <property type="component" value="Unassembled WGS sequence"/>
</dbReference>
<name>A0AAU9L9V6_9STRA</name>
<dbReference type="EMBL" id="CAKLCB010000212">
    <property type="protein sequence ID" value="CAH0516920.1"/>
    <property type="molecule type" value="Genomic_DNA"/>
</dbReference>
<evidence type="ECO:0000313" key="2">
    <source>
        <dbReference type="EMBL" id="CAH0516920.1"/>
    </source>
</evidence>
<sequence>MNRSTGNDIFALLHYTIDLRNILNGSARLSTHSNHTYPASGQIYDDQNQDLIGCLFEEEGNKRCFNFQQHLSD</sequence>
<accession>A0AAU9L9V6</accession>
<dbReference type="EMBL" id="CAKKTJ010000335">
    <property type="protein sequence ID" value="CAH0482704.1"/>
    <property type="molecule type" value="Genomic_DNA"/>
</dbReference>
<evidence type="ECO:0000313" key="4">
    <source>
        <dbReference type="Proteomes" id="UP001160483"/>
    </source>
</evidence>